<comment type="caution">
    <text evidence="1">The sequence shown here is derived from an EMBL/GenBank/DDBJ whole genome shotgun (WGS) entry which is preliminary data.</text>
</comment>
<dbReference type="PANTHER" id="PTHR21485:SF6">
    <property type="entry name" value="N-ACYLNEURAMINATE CYTIDYLYLTRANSFERASE-RELATED"/>
    <property type="match status" value="1"/>
</dbReference>
<sequence>MTCEPLNKPVAIVPARAGSKRLPGKNYHPLLGKPLIQYTLEAAKESDLFAQILVSTDDPVVADIALKLDCQPLERPSALGQDDSTTDAVIADVITRVNLSDKQLIVLLQPTSPLRQAHHIVQAYHYYQSLPSSDNGVISLVKGSKKYLKAYCLLDQELTPIYHKDASYSCEQALPDVYLPNGALYLFSVAAYRAEGCIPRSGLKPYIMAEHDSIDIDTIEDLREAERLIKARM</sequence>
<dbReference type="Proteomes" id="UP001595548">
    <property type="component" value="Unassembled WGS sequence"/>
</dbReference>
<organism evidence="1 2">
    <name type="scientific">Gilvimarinus japonicus</name>
    <dbReference type="NCBI Taxonomy" id="1796469"/>
    <lineage>
        <taxon>Bacteria</taxon>
        <taxon>Pseudomonadati</taxon>
        <taxon>Pseudomonadota</taxon>
        <taxon>Gammaproteobacteria</taxon>
        <taxon>Cellvibrionales</taxon>
        <taxon>Cellvibrionaceae</taxon>
        <taxon>Gilvimarinus</taxon>
    </lineage>
</organism>
<dbReference type="GO" id="GO:0016779">
    <property type="term" value="F:nucleotidyltransferase activity"/>
    <property type="evidence" value="ECO:0007669"/>
    <property type="project" value="UniProtKB-KW"/>
</dbReference>
<accession>A0ABV7HMS8</accession>
<dbReference type="InterPro" id="IPR050793">
    <property type="entry name" value="CMP-NeuNAc_synthase"/>
</dbReference>
<dbReference type="PANTHER" id="PTHR21485">
    <property type="entry name" value="HAD SUPERFAMILY MEMBERS CMAS AND KDSC"/>
    <property type="match status" value="1"/>
</dbReference>
<dbReference type="InterPro" id="IPR003329">
    <property type="entry name" value="Cytidylyl_trans"/>
</dbReference>
<dbReference type="CDD" id="cd02513">
    <property type="entry name" value="CMP-NeuAc_Synthase"/>
    <property type="match status" value="1"/>
</dbReference>
<reference evidence="2" key="1">
    <citation type="journal article" date="2019" name="Int. J. Syst. Evol. Microbiol.">
        <title>The Global Catalogue of Microorganisms (GCM) 10K type strain sequencing project: providing services to taxonomists for standard genome sequencing and annotation.</title>
        <authorList>
            <consortium name="The Broad Institute Genomics Platform"/>
            <consortium name="The Broad Institute Genome Sequencing Center for Infectious Disease"/>
            <person name="Wu L."/>
            <person name="Ma J."/>
        </authorList>
    </citation>
    <scope>NUCLEOTIDE SEQUENCE [LARGE SCALE GENOMIC DNA]</scope>
    <source>
        <strain evidence="2">KCTC 52141</strain>
    </source>
</reference>
<dbReference type="SUPFAM" id="SSF53448">
    <property type="entry name" value="Nucleotide-diphospho-sugar transferases"/>
    <property type="match status" value="1"/>
</dbReference>
<dbReference type="EMBL" id="JBHRTL010000006">
    <property type="protein sequence ID" value="MFC3155134.1"/>
    <property type="molecule type" value="Genomic_DNA"/>
</dbReference>
<dbReference type="RefSeq" id="WP_339615343.1">
    <property type="nucleotide sequence ID" value="NZ_AP031500.1"/>
</dbReference>
<keyword evidence="1" id="KW-0808">Transferase</keyword>
<dbReference type="InterPro" id="IPR029044">
    <property type="entry name" value="Nucleotide-diphossugar_trans"/>
</dbReference>
<evidence type="ECO:0000313" key="1">
    <source>
        <dbReference type="EMBL" id="MFC3155134.1"/>
    </source>
</evidence>
<protein>
    <submittedName>
        <fullName evidence="1">Cytidylyltransferase domain-containing protein</fullName>
    </submittedName>
</protein>
<keyword evidence="1" id="KW-0548">Nucleotidyltransferase</keyword>
<evidence type="ECO:0000313" key="2">
    <source>
        <dbReference type="Proteomes" id="UP001595548"/>
    </source>
</evidence>
<gene>
    <name evidence="1" type="ORF">ACFOEB_07965</name>
</gene>
<dbReference type="Gene3D" id="3.90.550.10">
    <property type="entry name" value="Spore Coat Polysaccharide Biosynthesis Protein SpsA, Chain A"/>
    <property type="match status" value="1"/>
</dbReference>
<keyword evidence="2" id="KW-1185">Reference proteome</keyword>
<dbReference type="Pfam" id="PF02348">
    <property type="entry name" value="CTP_transf_3"/>
    <property type="match status" value="1"/>
</dbReference>
<name>A0ABV7HMS8_9GAMM</name>
<proteinExistence type="predicted"/>